<evidence type="ECO:0000313" key="4">
    <source>
        <dbReference type="Proteomes" id="UP001612741"/>
    </source>
</evidence>
<name>A0ABW7YR53_9ACTN</name>
<comment type="caution">
    <text evidence="3">The sequence shown here is derived from an EMBL/GenBank/DDBJ whole genome shotgun (WGS) entry which is preliminary data.</text>
</comment>
<gene>
    <name evidence="2" type="primary">ureD</name>
    <name evidence="3" type="ORF">ACIBG2_13445</name>
</gene>
<dbReference type="HAMAP" id="MF_01384">
    <property type="entry name" value="UreD"/>
    <property type="match status" value="1"/>
</dbReference>
<dbReference type="EMBL" id="JBITGY010000003">
    <property type="protein sequence ID" value="MFI6498391.1"/>
    <property type="molecule type" value="Genomic_DNA"/>
</dbReference>
<keyword evidence="4" id="KW-1185">Reference proteome</keyword>
<dbReference type="Proteomes" id="UP001612741">
    <property type="component" value="Unassembled WGS sequence"/>
</dbReference>
<accession>A0ABW7YR53</accession>
<protein>
    <recommendedName>
        <fullName evidence="2">Urease accessory protein UreD</fullName>
    </recommendedName>
</protein>
<evidence type="ECO:0000256" key="1">
    <source>
        <dbReference type="ARBA" id="ARBA00023186"/>
    </source>
</evidence>
<organism evidence="3 4">
    <name type="scientific">Nonomuraea typhae</name>
    <dbReference type="NCBI Taxonomy" id="2603600"/>
    <lineage>
        <taxon>Bacteria</taxon>
        <taxon>Bacillati</taxon>
        <taxon>Actinomycetota</taxon>
        <taxon>Actinomycetes</taxon>
        <taxon>Streptosporangiales</taxon>
        <taxon>Streptosporangiaceae</taxon>
        <taxon>Nonomuraea</taxon>
    </lineage>
</organism>
<evidence type="ECO:0000256" key="2">
    <source>
        <dbReference type="HAMAP-Rule" id="MF_01384"/>
    </source>
</evidence>
<dbReference type="RefSeq" id="WP_397081640.1">
    <property type="nucleotide sequence ID" value="NZ_JBITGY010000003.1"/>
</dbReference>
<evidence type="ECO:0000313" key="3">
    <source>
        <dbReference type="EMBL" id="MFI6498391.1"/>
    </source>
</evidence>
<proteinExistence type="inferred from homology"/>
<comment type="function">
    <text evidence="2">Required for maturation of urease via the functional incorporation of the urease nickel metallocenter.</text>
</comment>
<keyword evidence="2" id="KW-0963">Cytoplasm</keyword>
<keyword evidence="1 2" id="KW-0143">Chaperone</keyword>
<dbReference type="InterPro" id="IPR002669">
    <property type="entry name" value="UreD"/>
</dbReference>
<comment type="similarity">
    <text evidence="2">Belongs to the UreD family.</text>
</comment>
<keyword evidence="2" id="KW-0996">Nickel insertion</keyword>
<comment type="subcellular location">
    <subcellularLocation>
        <location evidence="2">Cytoplasm</location>
    </subcellularLocation>
</comment>
<dbReference type="Pfam" id="PF01774">
    <property type="entry name" value="UreD"/>
    <property type="match status" value="1"/>
</dbReference>
<sequence length="241" mass="24543">MPPSTPPATGRTITAAARVATTAARGRTVVSELRSSPPLTLRQTGPHTVHLVATAAGPLGGDDLTLDIDVAPGTTLEVCSAAATLVLPGQGASRMLVTASAGPGATLRYTPEPTIVTAGAFHHQVVRLSLGAGSRLTWREELILGRHGEPGGRCRARLDAVYAGVPLLRQSVDTGFPASPAVYGTARCLGTTLLAGRTGEGAVAEGVAVLPLAGPGILVSALADDAIELRRRLTWGESRAS</sequence>
<comment type="subunit">
    <text evidence="2">UreD, UreF and UreG form a complex that acts as a GTP-hydrolysis-dependent molecular chaperone, activating the urease apoprotein by helping to assemble the nickel containing metallocenter of UreC. The UreE protein probably delivers the nickel.</text>
</comment>
<reference evidence="3 4" key="1">
    <citation type="submission" date="2024-10" db="EMBL/GenBank/DDBJ databases">
        <title>The Natural Products Discovery Center: Release of the First 8490 Sequenced Strains for Exploring Actinobacteria Biosynthetic Diversity.</title>
        <authorList>
            <person name="Kalkreuter E."/>
            <person name="Kautsar S.A."/>
            <person name="Yang D."/>
            <person name="Bader C.D."/>
            <person name="Teijaro C.N."/>
            <person name="Fluegel L."/>
            <person name="Davis C.M."/>
            <person name="Simpson J.R."/>
            <person name="Lauterbach L."/>
            <person name="Steele A.D."/>
            <person name="Gui C."/>
            <person name="Meng S."/>
            <person name="Li G."/>
            <person name="Viehrig K."/>
            <person name="Ye F."/>
            <person name="Su P."/>
            <person name="Kiefer A.F."/>
            <person name="Nichols A."/>
            <person name="Cepeda A.J."/>
            <person name="Yan W."/>
            <person name="Fan B."/>
            <person name="Jiang Y."/>
            <person name="Adhikari A."/>
            <person name="Zheng C.-J."/>
            <person name="Schuster L."/>
            <person name="Cowan T.M."/>
            <person name="Smanski M.J."/>
            <person name="Chevrette M.G."/>
            <person name="De Carvalho L.P.S."/>
            <person name="Shen B."/>
        </authorList>
    </citation>
    <scope>NUCLEOTIDE SEQUENCE [LARGE SCALE GENOMIC DNA]</scope>
    <source>
        <strain evidence="3 4">NPDC050545</strain>
    </source>
</reference>